<dbReference type="OrthoDB" id="5445628at2"/>
<organism evidence="2 3">
    <name type="scientific">Solidesulfovibrio carbinolicus</name>
    <dbReference type="NCBI Taxonomy" id="296842"/>
    <lineage>
        <taxon>Bacteria</taxon>
        <taxon>Pseudomonadati</taxon>
        <taxon>Thermodesulfobacteriota</taxon>
        <taxon>Desulfovibrionia</taxon>
        <taxon>Desulfovibrionales</taxon>
        <taxon>Desulfovibrionaceae</taxon>
        <taxon>Solidesulfovibrio</taxon>
    </lineage>
</organism>
<dbReference type="AlphaFoldDB" id="A0A4P6HG80"/>
<accession>A0A4P6HG80</accession>
<feature type="transmembrane region" description="Helical" evidence="1">
    <location>
        <begin position="21"/>
        <end position="39"/>
    </location>
</feature>
<sequence length="295" mass="31563">MARRERLAVIEALDRLGLLKYILAASITLLAFGVTAGAFCYEQLQKRPPRLSKAGQAALERQLPPSPPAAYVHRAPVSRQARFAAGPDAGPSFSFYDISDRETPQTLADKLANKRFRVSRGQGQTCNFAYPLAAAAGDKEAVAAYIRDLGRECCAAAANLPGQLSTYAFARNAEKNVAQPAGPISGSAVFSEVGGGLLTLNLRFSDHGEGYAASLRQHLSERHGPPSPMGTSGEAWAWARDKGLVTLTRLGRGVQVTVYYAANIERHAAHTARLADRPAPQRQKPATGLAVAEAW</sequence>
<keyword evidence="1" id="KW-0812">Transmembrane</keyword>
<dbReference type="KEGG" id="dcb:C3Y92_00245"/>
<proteinExistence type="predicted"/>
<reference evidence="2 3" key="1">
    <citation type="submission" date="2018-02" db="EMBL/GenBank/DDBJ databases">
        <title>Genome sequence of Desulfovibrio carbinolicus DSM 3852.</title>
        <authorList>
            <person name="Wilbanks E."/>
            <person name="Skennerton C.T."/>
            <person name="Orphan V.J."/>
        </authorList>
    </citation>
    <scope>NUCLEOTIDE SEQUENCE [LARGE SCALE GENOMIC DNA]</scope>
    <source>
        <strain evidence="2 3">DSM 3852</strain>
    </source>
</reference>
<keyword evidence="1" id="KW-0472">Membrane</keyword>
<dbReference type="RefSeq" id="WP_129348394.1">
    <property type="nucleotide sequence ID" value="NZ_CP026538.1"/>
</dbReference>
<dbReference type="EMBL" id="CP026538">
    <property type="protein sequence ID" value="QAZ65755.1"/>
    <property type="molecule type" value="Genomic_DNA"/>
</dbReference>
<name>A0A4P6HG80_9BACT</name>
<gene>
    <name evidence="2" type="ORF">C3Y92_00245</name>
</gene>
<keyword evidence="3" id="KW-1185">Reference proteome</keyword>
<evidence type="ECO:0000256" key="1">
    <source>
        <dbReference type="SAM" id="Phobius"/>
    </source>
</evidence>
<evidence type="ECO:0000313" key="2">
    <source>
        <dbReference type="EMBL" id="QAZ65755.1"/>
    </source>
</evidence>
<evidence type="ECO:0000313" key="3">
    <source>
        <dbReference type="Proteomes" id="UP000293296"/>
    </source>
</evidence>
<protein>
    <submittedName>
        <fullName evidence="2">Uncharacterized protein</fullName>
    </submittedName>
</protein>
<keyword evidence="1" id="KW-1133">Transmembrane helix</keyword>
<dbReference type="Proteomes" id="UP000293296">
    <property type="component" value="Chromosome"/>
</dbReference>